<sequence>MRFAQGSLQPAASLSGIRKVRTTLSHHWIDMFWQWLTLIVMISSPEVKTQAPGESGRRSKPQLLLNTASVMQAMPSGSHLVPAQIFPDY</sequence>
<protein>
    <submittedName>
        <fullName evidence="1">Uncharacterized protein</fullName>
    </submittedName>
</protein>
<gene>
    <name evidence="1" type="ORF">B2K_30520</name>
</gene>
<accession>I0BRJ1</accession>
<dbReference type="KEGG" id="pmw:B2K_30520"/>
<dbReference type="AlphaFoldDB" id="I0BRJ1"/>
<reference evidence="1 2" key="1">
    <citation type="submission" date="2013-06" db="EMBL/GenBank/DDBJ databases">
        <title>Complete genome sequence of Paenibacillus mucilaginosus K02.</title>
        <authorList>
            <person name="Xiao B."/>
            <person name="Sun L."/>
            <person name="Xiao L."/>
            <person name="Lian B."/>
        </authorList>
    </citation>
    <scope>NUCLEOTIDE SEQUENCE [LARGE SCALE GENOMIC DNA]</scope>
    <source>
        <strain evidence="1 2">K02</strain>
    </source>
</reference>
<organism evidence="1 2">
    <name type="scientific">Paenibacillus mucilaginosus K02</name>
    <dbReference type="NCBI Taxonomy" id="997761"/>
    <lineage>
        <taxon>Bacteria</taxon>
        <taxon>Bacillati</taxon>
        <taxon>Bacillota</taxon>
        <taxon>Bacilli</taxon>
        <taxon>Bacillales</taxon>
        <taxon>Paenibacillaceae</taxon>
        <taxon>Paenibacillus</taxon>
    </lineage>
</organism>
<evidence type="ECO:0000313" key="1">
    <source>
        <dbReference type="EMBL" id="AFH64988.1"/>
    </source>
</evidence>
<name>I0BRJ1_9BACL</name>
<proteinExistence type="predicted"/>
<dbReference type="HOGENOM" id="CLU_2451812_0_0_9"/>
<dbReference type="EMBL" id="CP003422">
    <property type="protein sequence ID" value="AFH64988.1"/>
    <property type="molecule type" value="Genomic_DNA"/>
</dbReference>
<dbReference type="Proteomes" id="UP000007392">
    <property type="component" value="Chromosome"/>
</dbReference>
<evidence type="ECO:0000313" key="2">
    <source>
        <dbReference type="Proteomes" id="UP000007392"/>
    </source>
</evidence>